<evidence type="ECO:0000313" key="1">
    <source>
        <dbReference type="EMBL" id="KKL45390.1"/>
    </source>
</evidence>
<dbReference type="EMBL" id="LAZR01034408">
    <property type="protein sequence ID" value="KKL45390.1"/>
    <property type="molecule type" value="Genomic_DNA"/>
</dbReference>
<accession>A0A0F9EKH7</accession>
<comment type="caution">
    <text evidence="1">The sequence shown here is derived from an EMBL/GenBank/DDBJ whole genome shotgun (WGS) entry which is preliminary data.</text>
</comment>
<dbReference type="AlphaFoldDB" id="A0A0F9EKH7"/>
<gene>
    <name evidence="1" type="ORF">LCGC14_2356190</name>
</gene>
<reference evidence="1" key="1">
    <citation type="journal article" date="2015" name="Nature">
        <title>Complex archaea that bridge the gap between prokaryotes and eukaryotes.</title>
        <authorList>
            <person name="Spang A."/>
            <person name="Saw J.H."/>
            <person name="Jorgensen S.L."/>
            <person name="Zaremba-Niedzwiedzka K."/>
            <person name="Martijn J."/>
            <person name="Lind A.E."/>
            <person name="van Eijk R."/>
            <person name="Schleper C."/>
            <person name="Guy L."/>
            <person name="Ettema T.J."/>
        </authorList>
    </citation>
    <scope>NUCLEOTIDE SEQUENCE</scope>
</reference>
<proteinExistence type="predicted"/>
<organism evidence="1">
    <name type="scientific">marine sediment metagenome</name>
    <dbReference type="NCBI Taxonomy" id="412755"/>
    <lineage>
        <taxon>unclassified sequences</taxon>
        <taxon>metagenomes</taxon>
        <taxon>ecological metagenomes</taxon>
    </lineage>
</organism>
<sequence length="129" mass="15400">MTCKTISAKARAEQDYWLTYNKEELASEEQRLEFLRYDSHSDFISETNPILVGKKWHGRQGEAYRDSYFSLDGGWIGGLHLYDYYLHRSSERGIKSLREWFGEEIVQQWKDTHTREVARGWINPYREGE</sequence>
<name>A0A0F9EKH7_9ZZZZ</name>
<protein>
    <submittedName>
        <fullName evidence="1">Uncharacterized protein</fullName>
    </submittedName>
</protein>